<dbReference type="PANTHER" id="PTHR43537:SF24">
    <property type="entry name" value="GLUCONATE OPERON TRANSCRIPTIONAL REPRESSOR"/>
    <property type="match status" value="1"/>
</dbReference>
<evidence type="ECO:0000313" key="5">
    <source>
        <dbReference type="EMBL" id="MCX2724888.1"/>
    </source>
</evidence>
<dbReference type="SUPFAM" id="SSF46785">
    <property type="entry name" value="Winged helix' DNA-binding domain"/>
    <property type="match status" value="1"/>
</dbReference>
<sequence length="219" mass="24070">MNEAIKGELLTDKAYQALVSALRTGTLRNGQFVSMSQLVDLLEYPIAPVREAVKQGSAQGFLSTLPKRGVQVLEASPDIIRECLDTRMVLDQEGTRRRISGGDLEGLDDLQRRHETLLEEATGDSAGHLPSKAIRVDLSLHDYLAEGLGNSQLAAAYDSNRIRIAIIQNARPFLHDRIVSAMEEHLAVIDALKKRDAAAATAALKHHCDQTLRWWGVVA</sequence>
<evidence type="ECO:0000313" key="6">
    <source>
        <dbReference type="Proteomes" id="UP001300261"/>
    </source>
</evidence>
<organism evidence="5 6">
    <name type="scientific">Roseibium salinum</name>
    <dbReference type="NCBI Taxonomy" id="1604349"/>
    <lineage>
        <taxon>Bacteria</taxon>
        <taxon>Pseudomonadati</taxon>
        <taxon>Pseudomonadota</taxon>
        <taxon>Alphaproteobacteria</taxon>
        <taxon>Hyphomicrobiales</taxon>
        <taxon>Stappiaceae</taxon>
        <taxon>Roseibium</taxon>
    </lineage>
</organism>
<keyword evidence="2" id="KW-0238">DNA-binding</keyword>
<dbReference type="SMART" id="SM00895">
    <property type="entry name" value="FCD"/>
    <property type="match status" value="1"/>
</dbReference>
<name>A0ABT3R6X3_9HYPH</name>
<protein>
    <submittedName>
        <fullName evidence="5">GntR family transcriptional regulator</fullName>
    </submittedName>
</protein>
<proteinExistence type="predicted"/>
<dbReference type="InterPro" id="IPR011711">
    <property type="entry name" value="GntR_C"/>
</dbReference>
<evidence type="ECO:0000259" key="4">
    <source>
        <dbReference type="SMART" id="SM00895"/>
    </source>
</evidence>
<evidence type="ECO:0000256" key="2">
    <source>
        <dbReference type="ARBA" id="ARBA00023125"/>
    </source>
</evidence>
<dbReference type="RefSeq" id="WP_265965259.1">
    <property type="nucleotide sequence ID" value="NZ_JAPEVI010000003.1"/>
</dbReference>
<accession>A0ABT3R6X3</accession>
<dbReference type="InterPro" id="IPR036388">
    <property type="entry name" value="WH-like_DNA-bd_sf"/>
</dbReference>
<keyword evidence="6" id="KW-1185">Reference proteome</keyword>
<reference evidence="5 6" key="1">
    <citation type="journal article" date="2016" name="Int. J. Syst. Evol. Microbiol.">
        <title>Labrenzia salina sp. nov., isolated from the rhizosphere of the halophyte Arthrocnemum macrostachyum.</title>
        <authorList>
            <person name="Camacho M."/>
            <person name="Redondo-Gomez S."/>
            <person name="Rodriguez-Llorente I."/>
            <person name="Rohde M."/>
            <person name="Sproer C."/>
            <person name="Schumann P."/>
            <person name="Klenk H.P."/>
            <person name="Montero-Calasanz M.D.C."/>
        </authorList>
    </citation>
    <scope>NUCLEOTIDE SEQUENCE [LARGE SCALE GENOMIC DNA]</scope>
    <source>
        <strain evidence="5 6">DSM 29163</strain>
    </source>
</reference>
<evidence type="ECO:0000256" key="1">
    <source>
        <dbReference type="ARBA" id="ARBA00023015"/>
    </source>
</evidence>
<keyword evidence="1" id="KW-0805">Transcription regulation</keyword>
<dbReference type="SUPFAM" id="SSF48008">
    <property type="entry name" value="GntR ligand-binding domain-like"/>
    <property type="match status" value="1"/>
</dbReference>
<feature type="domain" description="GntR C-terminal" evidence="4">
    <location>
        <begin position="82"/>
        <end position="210"/>
    </location>
</feature>
<evidence type="ECO:0000256" key="3">
    <source>
        <dbReference type="ARBA" id="ARBA00023163"/>
    </source>
</evidence>
<gene>
    <name evidence="5" type="ORF">ON753_21355</name>
</gene>
<dbReference type="InterPro" id="IPR008920">
    <property type="entry name" value="TF_FadR/GntR_C"/>
</dbReference>
<dbReference type="InterPro" id="IPR036390">
    <property type="entry name" value="WH_DNA-bd_sf"/>
</dbReference>
<dbReference type="Gene3D" id="1.10.10.10">
    <property type="entry name" value="Winged helix-like DNA-binding domain superfamily/Winged helix DNA-binding domain"/>
    <property type="match status" value="1"/>
</dbReference>
<dbReference type="PANTHER" id="PTHR43537">
    <property type="entry name" value="TRANSCRIPTIONAL REGULATOR, GNTR FAMILY"/>
    <property type="match status" value="1"/>
</dbReference>
<dbReference type="Pfam" id="PF07729">
    <property type="entry name" value="FCD"/>
    <property type="match status" value="1"/>
</dbReference>
<dbReference type="EMBL" id="JAPEVI010000003">
    <property type="protein sequence ID" value="MCX2724888.1"/>
    <property type="molecule type" value="Genomic_DNA"/>
</dbReference>
<keyword evidence="3" id="KW-0804">Transcription</keyword>
<dbReference type="Gene3D" id="1.20.120.530">
    <property type="entry name" value="GntR ligand-binding domain-like"/>
    <property type="match status" value="1"/>
</dbReference>
<dbReference type="Proteomes" id="UP001300261">
    <property type="component" value="Unassembled WGS sequence"/>
</dbReference>
<comment type="caution">
    <text evidence="5">The sequence shown here is derived from an EMBL/GenBank/DDBJ whole genome shotgun (WGS) entry which is preliminary data.</text>
</comment>